<dbReference type="Proteomes" id="UP000320762">
    <property type="component" value="Unassembled WGS sequence"/>
</dbReference>
<evidence type="ECO:0000313" key="2">
    <source>
        <dbReference type="EMBL" id="TRM67117.1"/>
    </source>
</evidence>
<protein>
    <recommendedName>
        <fullName evidence="1">Protein kinase domain-containing protein</fullName>
    </recommendedName>
</protein>
<evidence type="ECO:0000259" key="1">
    <source>
        <dbReference type="PROSITE" id="PS50011"/>
    </source>
</evidence>
<evidence type="ECO:0000313" key="3">
    <source>
        <dbReference type="Proteomes" id="UP000320762"/>
    </source>
</evidence>
<dbReference type="OrthoDB" id="3138711at2759"/>
<gene>
    <name evidence="2" type="ORF">BD626DRAFT_627543</name>
</gene>
<keyword evidence="3" id="KW-1185">Reference proteome</keyword>
<name>A0A550CQP9_9AGAR</name>
<dbReference type="PROSITE" id="PS50011">
    <property type="entry name" value="PROTEIN_KINASE_DOM"/>
    <property type="match status" value="1"/>
</dbReference>
<dbReference type="InterPro" id="IPR011009">
    <property type="entry name" value="Kinase-like_dom_sf"/>
</dbReference>
<reference evidence="2 3" key="1">
    <citation type="journal article" date="2019" name="New Phytol.">
        <title>Comparative genomics reveals unique wood-decay strategies and fruiting body development in the Schizophyllaceae.</title>
        <authorList>
            <person name="Almasi E."/>
            <person name="Sahu N."/>
            <person name="Krizsan K."/>
            <person name="Balint B."/>
            <person name="Kovacs G.M."/>
            <person name="Kiss B."/>
            <person name="Cseklye J."/>
            <person name="Drula E."/>
            <person name="Henrissat B."/>
            <person name="Nagy I."/>
            <person name="Chovatia M."/>
            <person name="Adam C."/>
            <person name="LaButti K."/>
            <person name="Lipzen A."/>
            <person name="Riley R."/>
            <person name="Grigoriev I.V."/>
            <person name="Nagy L.G."/>
        </authorList>
    </citation>
    <scope>NUCLEOTIDE SEQUENCE [LARGE SCALE GENOMIC DNA]</scope>
    <source>
        <strain evidence="2 3">NL-1724</strain>
    </source>
</reference>
<dbReference type="AlphaFoldDB" id="A0A550CQP9"/>
<dbReference type="GO" id="GO:0004672">
    <property type="term" value="F:protein kinase activity"/>
    <property type="evidence" value="ECO:0007669"/>
    <property type="project" value="InterPro"/>
</dbReference>
<dbReference type="Gene3D" id="1.10.510.10">
    <property type="entry name" value="Transferase(Phosphotransferase) domain 1"/>
    <property type="match status" value="1"/>
</dbReference>
<organism evidence="2 3">
    <name type="scientific">Schizophyllum amplum</name>
    <dbReference type="NCBI Taxonomy" id="97359"/>
    <lineage>
        <taxon>Eukaryota</taxon>
        <taxon>Fungi</taxon>
        <taxon>Dikarya</taxon>
        <taxon>Basidiomycota</taxon>
        <taxon>Agaricomycotina</taxon>
        <taxon>Agaricomycetes</taxon>
        <taxon>Agaricomycetidae</taxon>
        <taxon>Agaricales</taxon>
        <taxon>Schizophyllaceae</taxon>
        <taxon>Schizophyllum</taxon>
    </lineage>
</organism>
<feature type="domain" description="Protein kinase" evidence="1">
    <location>
        <begin position="28"/>
        <end position="273"/>
    </location>
</feature>
<dbReference type="EMBL" id="VDMD01000003">
    <property type="protein sequence ID" value="TRM67117.1"/>
    <property type="molecule type" value="Genomic_DNA"/>
</dbReference>
<dbReference type="GO" id="GO:0005524">
    <property type="term" value="F:ATP binding"/>
    <property type="evidence" value="ECO:0007669"/>
    <property type="project" value="InterPro"/>
</dbReference>
<sequence>MAARPFVAGSSASISAYRKRMLLLRTLYNDDAPLAEGMTFDLILPRPPSTSSVDDARPLPSSLEKNDIKSCFSLTEPLQTGLGYNSQVWLAQSLSSTAGHLTAYEKLWQFQGSCIPYFYGVHHITMPWEEKAYLLVMEYITGPSLADLQTAIDSKADGSANKYRDYEAYRTLFHKALDTIRAAHSNGVYHIDITEHNILLDEENDRLVFINWQNVTIPWAIGPGAERNPYIVQECHDMKHLLLAFFGSKRHNRRLVKYIKDELPDIDEYLGSR</sequence>
<accession>A0A550CQP9</accession>
<dbReference type="InterPro" id="IPR000719">
    <property type="entry name" value="Prot_kinase_dom"/>
</dbReference>
<dbReference type="SUPFAM" id="SSF56112">
    <property type="entry name" value="Protein kinase-like (PK-like)"/>
    <property type="match status" value="1"/>
</dbReference>
<proteinExistence type="predicted"/>
<comment type="caution">
    <text evidence="2">The sequence shown here is derived from an EMBL/GenBank/DDBJ whole genome shotgun (WGS) entry which is preliminary data.</text>
</comment>